<accession>A0A812MA78</accession>
<name>A0A812MA78_SYMPI</name>
<dbReference type="AlphaFoldDB" id="A0A812MA78"/>
<organism evidence="2 3">
    <name type="scientific">Symbiodinium pilosum</name>
    <name type="common">Dinoflagellate</name>
    <dbReference type="NCBI Taxonomy" id="2952"/>
    <lineage>
        <taxon>Eukaryota</taxon>
        <taxon>Sar</taxon>
        <taxon>Alveolata</taxon>
        <taxon>Dinophyceae</taxon>
        <taxon>Suessiales</taxon>
        <taxon>Symbiodiniaceae</taxon>
        <taxon>Symbiodinium</taxon>
    </lineage>
</organism>
<proteinExistence type="predicted"/>
<evidence type="ECO:0000313" key="2">
    <source>
        <dbReference type="EMBL" id="CAE7258053.1"/>
    </source>
</evidence>
<protein>
    <submittedName>
        <fullName evidence="2">Uncharacterized protein</fullName>
    </submittedName>
</protein>
<feature type="chain" id="PRO_5032914978" evidence="1">
    <location>
        <begin position="18"/>
        <end position="155"/>
    </location>
</feature>
<feature type="signal peptide" evidence="1">
    <location>
        <begin position="1"/>
        <end position="17"/>
    </location>
</feature>
<keyword evidence="3" id="KW-1185">Reference proteome</keyword>
<reference evidence="2" key="1">
    <citation type="submission" date="2021-02" db="EMBL/GenBank/DDBJ databases">
        <authorList>
            <person name="Dougan E. K."/>
            <person name="Rhodes N."/>
            <person name="Thang M."/>
            <person name="Chan C."/>
        </authorList>
    </citation>
    <scope>NUCLEOTIDE SEQUENCE</scope>
</reference>
<evidence type="ECO:0000256" key="1">
    <source>
        <dbReference type="SAM" id="SignalP"/>
    </source>
</evidence>
<gene>
    <name evidence="2" type="ORF">SPIL2461_LOCUS5309</name>
</gene>
<dbReference type="OrthoDB" id="405951at2759"/>
<dbReference type="EMBL" id="CAJNIZ010007446">
    <property type="protein sequence ID" value="CAE7258053.1"/>
    <property type="molecule type" value="Genomic_DNA"/>
</dbReference>
<keyword evidence="1" id="KW-0732">Signal</keyword>
<comment type="caution">
    <text evidence="2">The sequence shown here is derived from an EMBL/GenBank/DDBJ whole genome shotgun (WGS) entry which is preliminary data.</text>
</comment>
<dbReference type="Proteomes" id="UP000649617">
    <property type="component" value="Unassembled WGS sequence"/>
</dbReference>
<evidence type="ECO:0000313" key="3">
    <source>
        <dbReference type="Proteomes" id="UP000649617"/>
    </source>
</evidence>
<sequence>MAILAACLALLLHGVAAVNVTHLRREFLAQERVAACPGDTRGDGKCDKDDTHRVCAKIGVDDTSFWEFTGQSKWCNTDIYGDGKIACPPEKPFWCICKWATASWIKGEGCNDKVNFDCAATDVCNLKASYTDGDVELQPAHDCMKVKCKQEWDAC</sequence>